<dbReference type="SUPFAM" id="SSF57850">
    <property type="entry name" value="RING/U-box"/>
    <property type="match status" value="1"/>
</dbReference>
<evidence type="ECO:0000256" key="4">
    <source>
        <dbReference type="SAM" id="MobiDB-lite"/>
    </source>
</evidence>
<dbReference type="InterPro" id="IPR001370">
    <property type="entry name" value="BIR_rpt"/>
</dbReference>
<dbReference type="InterPro" id="IPR039398">
    <property type="entry name" value="Deltex_fam"/>
</dbReference>
<dbReference type="GO" id="GO:0016567">
    <property type="term" value="P:protein ubiquitination"/>
    <property type="evidence" value="ECO:0007669"/>
    <property type="project" value="InterPro"/>
</dbReference>
<sequence>MKAANYWQIKIILFLRGLLLFLSFTSESVHALESVISLVIATHQWQQIQKAPWQQIQKAPSIQNQTDPQRTLPEPFPQSTPPGKQVRYFLVPERPPIIHYNCIKNLTLHINDEVSTIYLPDKPLVPSPLFAEYEYLSLNNSTEKHYIIHEPYPPGNDPDPDHLTPEDTQNKMLEIPLADSDQSAEPYLIEFRKPKIRMILRFKHQRPFIYSVREETDALLRSLSLESDLIVDHYDDLMFYLPPQTDIPQLQMDQTYPSDTPAQLFYGMGLLVAIAEVEGETVYLLRWPDGSITSITASEYYRQLSIAFEAELDAFINGPLFPRIAPEVYRNGYALPQSTSGNSSYRDWCDANGFSKSDGNAYWRKRWSKNWQVLGSRAQPFHSAGISIEEVLKKIWMAPKRKKKGKNQNKASPPPSLEASPQNRDDSPPEAKPDNPSPRVVPIDTAKLPDFNKLAQSMEVSRVNHPELQAMSQVARHLWVIFFFLTGIDLPEANEEVSRETPARLGMKWLKNSASEMLPSDTFHDLFSFIEQLGIYSPGSGARIKPSGIVTALCNHFGNKTPRCTKLRRHINFFRLVIYQCPKILEGSAQATECLETAHWYLTQINFLESLMISTPLFDPHLKIVTDYLEMELDDNASPSRQLIDAVIHLIGLHDLYEYWPLLAYNLGLSANVLELFKSFETGVRKIQGEWHSVIHAVFKEALQLRDGFIDPLELSLVLRESGMGIVASILQLPDYPRDVSVSEMLIRFPPSDKARRLPIRSLFANITYRTPAELMLSGPFNHYQIGIAKVLLLQNVLNTYIDQLVAGHFPDTWRSVLNDAFFANPERSANLFNRFLYYPPSVSEEVDPAYSSRLPLGSRYMGTLIPSERQRRLLSEAMIFFSVVANALHTLQRIAEGQQANVILQGMWLESDTEASQLVIYSVPQSSPHTLDIRSNLKQLLLEWLLQSPISSAEASLLFSSALEANKQLDRDTPSTYLSTFISMFFQLETTKESQYAHKFAGLSRAFSEYEHQENEWYAEAVYPHRTYRKLIHQWLYPSSVTQLPAQSMLDQLSTEHFLILRFTHPDHLRTLLPGALPQYFMVHSNEQNLFHSLLPNAPIPLLQRSGPLMQDMSISVVSSQGGEPGAYYAHSSQHDGNYPSTVAFFNVKAGWKTLTTLLNDFKVWPLKNRVGYLLELIKLIQDNPSFQRPLHLQHLIAYDPELTAPGILLEPGMAQDFSPGAFSQLVLEVMTGQPLPESKYPQMAHSISFLEKNCLKLLPYYLRPILELMNMAHWLPSTTLSPSLTTQQLLPFLTRILENLHHNLQSVEFSSVSHFIEGSPSITPEALCTFPLHCHPDTLAVAGMSCNTQYLFCPHCQITFGHTRHVWEDLTLIHWLNAHQNCRKNNQVTPSVALQHIPDFLVLCSGKFDQNNWLKGSMTKQDLDWLAQQDTIPEKWLLLAWLTGSQPEHIAHAYQQHQNNLQNLLKALFSGKAISRTLMIQAAGQADMPLIHKLLTHNLVEPLLPPSTTMETQSLVYQYAQFLQQYPGLLDIQELEDRKKAQWQTADLPDWLPVVSAIQERHPATIPSLLHHSLESCRILAPDSEREDPAQTLIECIVHLANRHNLTKYWAITGYFLGLDSKTLGKASRRKDDNDRLKETLNSFLQQNGRLLDPRALGVIFSHSGLRLISRLLHFPIGSTQLESSLLLTSTLRTHINQRLRHKVEVLEWVPLNLVYPKIDRSLGNLYGIAEPALLIEALNQRLRNHVYSATEPFIHDTLTISGHPAYSGLLSHVPYDGEIQAWWGISLDQLPHDLPELIEQIENAVTDLQKVQPMPDNVSVHLETGTINQNIPYLQFVLYTSLQTDPDPAPLATELARGLLGGFSGHHLHHGQSMQIAQNMEWVTGLIRTHEILPASRYQFRQALARLIHQWHYQPPQQLMSQHYRQMVENVRENPHWLDTDMPLIVPIAIINKGKAKEKSVQCQHCNRVLKSPKKTECCETTLCLDCINIVIQDNAGTHCPYCESNVEQSHLPYTDQESEAEKANNILYQCREPGCSTSGTLTTLEQHSWSKHNLVPELNHNADDDLLSWNQKFLLQRVIRQLTAHQQLNLENPLLTTYDSDSSLAVQVTDPDQALKVTLVWQHSQGDIISEECSLSTSATYTLGARTRKIALHTCNAPQRPQHAEETETYLKRSKPLAVVQNSVHWPDTHRARYLIQLSALLQSLSRRGTYPDFNASQLVRFKNDKGVETAGILYHQTLPAKSALNTLTLGLSVLAGSEVFLAPSQVTAADMSLILSHHLLPEPIAAALLHFLKPMHDDSLGSIIAANPHPTLSLSPGTASSALYIPNHPNHPLVLTPLSLLQQVMGYGHQWYCTGCNEVHKAPLLNHCLVCPESSQNDKTDFCTSSVMNQMLHHPVNEADLELRRTSLLNSHRCINVNDLALAGFHYNQENRQVECPQCQLNITPYLGLVNPWHAHQALNPGCPYIRPFYLPQPLSYSVGQLIEFIKDCYKKQQPEIPAAVLQQLGQTVLKEMHSYLGDSANQLLKGRINAKQLCQAFAKASLEMAHDMICPICMDKISDVRLMPCGHAMCNGCLQKLLDNHNRAHPNDPVPCHKCRAPMEGIDNIR</sequence>
<dbReference type="Pfam" id="PF00653">
    <property type="entry name" value="BIR"/>
    <property type="match status" value="1"/>
</dbReference>
<reference evidence="6 7" key="1">
    <citation type="submission" date="2014-06" db="EMBL/GenBank/DDBJ databases">
        <title>Whole Genome Sequences of Three Symbiotic Endozoicomonas Bacteria.</title>
        <authorList>
            <person name="Neave M.J."/>
            <person name="Apprill A."/>
            <person name="Voolstra C.R."/>
        </authorList>
    </citation>
    <scope>NUCLEOTIDE SEQUENCE [LARGE SCALE GENOMIC DNA]</scope>
    <source>
        <strain evidence="6 7">DSM 25634</strain>
    </source>
</reference>
<dbReference type="InterPro" id="IPR017907">
    <property type="entry name" value="Znf_RING_CS"/>
</dbReference>
<keyword evidence="7" id="KW-1185">Reference proteome</keyword>
<feature type="compositionally biased region" description="Basic and acidic residues" evidence="4">
    <location>
        <begin position="423"/>
        <end position="433"/>
    </location>
</feature>
<dbReference type="InterPro" id="IPR001841">
    <property type="entry name" value="Znf_RING"/>
</dbReference>
<dbReference type="SUPFAM" id="SSF57924">
    <property type="entry name" value="Inhibitor of apoptosis (IAP) repeat"/>
    <property type="match status" value="1"/>
</dbReference>
<dbReference type="GO" id="GO:0007219">
    <property type="term" value="P:Notch signaling pathway"/>
    <property type="evidence" value="ECO:0007669"/>
    <property type="project" value="InterPro"/>
</dbReference>
<dbReference type="PROSITE" id="PS00518">
    <property type="entry name" value="ZF_RING_1"/>
    <property type="match status" value="1"/>
</dbReference>
<feature type="region of interest" description="Disordered" evidence="4">
    <location>
        <begin position="58"/>
        <end position="81"/>
    </location>
</feature>
<dbReference type="Gene3D" id="1.10.1170.10">
    <property type="entry name" value="Inhibitor Of Apoptosis Protein (2mihbC-IAP-1), Chain A"/>
    <property type="match status" value="1"/>
</dbReference>
<dbReference type="RefSeq" id="WP_034840012.1">
    <property type="nucleotide sequence ID" value="NZ_JOKH01000005.1"/>
</dbReference>
<evidence type="ECO:0000256" key="1">
    <source>
        <dbReference type="ARBA" id="ARBA00022723"/>
    </source>
</evidence>
<dbReference type="STRING" id="1137799.GZ78_21595"/>
<organism evidence="6 7">
    <name type="scientific">Endozoicomonas numazuensis</name>
    <dbReference type="NCBI Taxonomy" id="1137799"/>
    <lineage>
        <taxon>Bacteria</taxon>
        <taxon>Pseudomonadati</taxon>
        <taxon>Pseudomonadota</taxon>
        <taxon>Gammaproteobacteria</taxon>
        <taxon>Oceanospirillales</taxon>
        <taxon>Endozoicomonadaceae</taxon>
        <taxon>Endozoicomonas</taxon>
    </lineage>
</organism>
<evidence type="ECO:0000313" key="6">
    <source>
        <dbReference type="EMBL" id="KEQ16457.1"/>
    </source>
</evidence>
<dbReference type="Gene3D" id="3.30.40.10">
    <property type="entry name" value="Zinc/RING finger domain, C3HC4 (zinc finger)"/>
    <property type="match status" value="2"/>
</dbReference>
<dbReference type="InterPro" id="IPR013083">
    <property type="entry name" value="Znf_RING/FYVE/PHD"/>
</dbReference>
<dbReference type="GO" id="GO:0008270">
    <property type="term" value="F:zinc ion binding"/>
    <property type="evidence" value="ECO:0007669"/>
    <property type="project" value="UniProtKB-KW"/>
</dbReference>
<proteinExistence type="predicted"/>
<dbReference type="PROSITE" id="PS50089">
    <property type="entry name" value="ZF_RING_2"/>
    <property type="match status" value="1"/>
</dbReference>
<dbReference type="Pfam" id="PF13923">
    <property type="entry name" value="zf-C3HC4_2"/>
    <property type="match status" value="1"/>
</dbReference>
<gene>
    <name evidence="6" type="ORF">GZ78_21595</name>
</gene>
<dbReference type="OrthoDB" id="9816605at2"/>
<feature type="region of interest" description="Disordered" evidence="4">
    <location>
        <begin position="399"/>
        <end position="444"/>
    </location>
</feature>
<comment type="caution">
    <text evidence="6">The sequence shown here is derived from an EMBL/GenBank/DDBJ whole genome shotgun (WGS) entry which is preliminary data.</text>
</comment>
<protein>
    <recommendedName>
        <fullName evidence="5">RING-type domain-containing protein</fullName>
    </recommendedName>
</protein>
<dbReference type="PANTHER" id="PTHR12622">
    <property type="entry name" value="DELTEX-RELATED"/>
    <property type="match status" value="1"/>
</dbReference>
<dbReference type="PROSITE" id="PS50143">
    <property type="entry name" value="BIR_REPEAT_2"/>
    <property type="match status" value="1"/>
</dbReference>
<evidence type="ECO:0000259" key="5">
    <source>
        <dbReference type="PROSITE" id="PS50089"/>
    </source>
</evidence>
<dbReference type="EMBL" id="JOKH01000005">
    <property type="protein sequence ID" value="KEQ16457.1"/>
    <property type="molecule type" value="Genomic_DNA"/>
</dbReference>
<evidence type="ECO:0000256" key="3">
    <source>
        <dbReference type="ARBA" id="ARBA00022833"/>
    </source>
</evidence>
<dbReference type="SMART" id="SM00184">
    <property type="entry name" value="RING"/>
    <property type="match status" value="2"/>
</dbReference>
<dbReference type="SMART" id="SM00238">
    <property type="entry name" value="BIR"/>
    <property type="match status" value="1"/>
</dbReference>
<name>A0A081NDD4_9GAMM</name>
<keyword evidence="1" id="KW-0479">Metal-binding</keyword>
<feature type="domain" description="RING-type" evidence="5">
    <location>
        <begin position="2556"/>
        <end position="2602"/>
    </location>
</feature>
<dbReference type="Proteomes" id="UP000028073">
    <property type="component" value="Unassembled WGS sequence"/>
</dbReference>
<keyword evidence="3" id="KW-0862">Zinc</keyword>
<accession>A0A081NDD4</accession>
<evidence type="ECO:0000313" key="7">
    <source>
        <dbReference type="Proteomes" id="UP000028073"/>
    </source>
</evidence>
<keyword evidence="2" id="KW-0863">Zinc-finger</keyword>
<evidence type="ECO:0000256" key="2">
    <source>
        <dbReference type="ARBA" id="ARBA00022771"/>
    </source>
</evidence>